<evidence type="ECO:0000256" key="1">
    <source>
        <dbReference type="ARBA" id="ARBA00022664"/>
    </source>
</evidence>
<dbReference type="GO" id="GO:0048564">
    <property type="term" value="P:photosystem I assembly"/>
    <property type="evidence" value="ECO:0007669"/>
    <property type="project" value="TreeGrafter"/>
</dbReference>
<dbReference type="SUPFAM" id="SSF55608">
    <property type="entry name" value="Homing endonucleases"/>
    <property type="match status" value="1"/>
</dbReference>
<dbReference type="InterPro" id="IPR002885">
    <property type="entry name" value="PPR_rpt"/>
</dbReference>
<comment type="caution">
    <text evidence="6">The sequence shown here is derived from an EMBL/GenBank/DDBJ whole genome shotgun (WGS) entry which is preliminary data.</text>
</comment>
<keyword evidence="3" id="KW-0508">mRNA splicing</keyword>
<dbReference type="PANTHER" id="PTHR47539:SF1">
    <property type="entry name" value="PENTATRICOPEPTIDE REPEAT-CONTAINING PROTEIN OTP51, CHLOROPLASTIC"/>
    <property type="match status" value="1"/>
</dbReference>
<keyword evidence="2" id="KW-0677">Repeat</keyword>
<proteinExistence type="predicted"/>
<name>A0A8J5FAY7_ZINOF</name>
<evidence type="ECO:0000259" key="5">
    <source>
        <dbReference type="Pfam" id="PF03161"/>
    </source>
</evidence>
<evidence type="ECO:0000256" key="2">
    <source>
        <dbReference type="ARBA" id="ARBA00022737"/>
    </source>
</evidence>
<dbReference type="GO" id="GO:0045292">
    <property type="term" value="P:mRNA cis splicing, via spliceosome"/>
    <property type="evidence" value="ECO:0007669"/>
    <property type="project" value="TreeGrafter"/>
</dbReference>
<dbReference type="Gene3D" id="3.10.28.10">
    <property type="entry name" value="Homing endonucleases"/>
    <property type="match status" value="2"/>
</dbReference>
<accession>A0A8J5FAY7</accession>
<reference evidence="6 7" key="1">
    <citation type="submission" date="2020-08" db="EMBL/GenBank/DDBJ databases">
        <title>Plant Genome Project.</title>
        <authorList>
            <person name="Zhang R.-G."/>
        </authorList>
    </citation>
    <scope>NUCLEOTIDE SEQUENCE [LARGE SCALE GENOMIC DNA]</scope>
    <source>
        <tissue evidence="6">Rhizome</tissue>
    </source>
</reference>
<evidence type="ECO:0000313" key="7">
    <source>
        <dbReference type="Proteomes" id="UP000734854"/>
    </source>
</evidence>
<dbReference type="Gene3D" id="1.25.40.10">
    <property type="entry name" value="Tetratricopeptide repeat domain"/>
    <property type="match status" value="2"/>
</dbReference>
<dbReference type="EMBL" id="JACMSC010000016">
    <property type="protein sequence ID" value="KAG6481670.1"/>
    <property type="molecule type" value="Genomic_DNA"/>
</dbReference>
<protein>
    <recommendedName>
        <fullName evidence="5">Homing endonuclease LAGLIDADG domain-containing protein</fullName>
    </recommendedName>
</protein>
<evidence type="ECO:0000313" key="6">
    <source>
        <dbReference type="EMBL" id="KAG6481670.1"/>
    </source>
</evidence>
<sequence length="802" mass="92330">MNPRKNHNHLRSDHNYNPITKTCGVSECVEEQTRSNVAIQVGYPGPPGSDSIPLPLVAFYHASALTSTLASPSTPIRIRHRALCQNRASCLTFRPLRAHASDNWFHDVAQERDMRSLPSPELQVVQLEDLPEQWRRSKIAWLCKELPSYKHSTFVRILNAQRKWIRQEDATYVAVHCMRIRENEASFRVYKWMSQQHWFRFDLPLATKLADYLGKDRKFAKCREIFDAIVNQGRVPSESTFHILTVAYLSAPVEGCLHEACGIYNKMIQLGGYMPRLSLHNSLFRAIMSQPSGKVKHYLRQAEFIFHNIITCDLEVHQDIYAGLIWLHSYQDTIDTERIAALRKEMKIAGFKESTDVLISIMRAYSKEGNVEETENTWLKLLRGDCSIPPKAFVYRMDLYARVGEPMKSLEIFDTMKKQNIPVSSAAYLKIIEVMSKAEEIEFAEAIFEEYIGTGMKHLMPAYEDLISMYFSLGLDDKLVTTFYQCLTKCSPNRRIYNIYLESLVRVGNLEKAEDVFNEMHSNGTIGSSARSCNAILEGYLASRDCVKAEKIYDIMRLKKYELKAELLEKLQEVISLNRKIVKRKISMKLNNEQREILVGLLLGGVRIESDEERRNHAIFFEFDQNSKVHSSLKVHIHERFYEWLTSSSRSTDDDKVLNQFCTVAHSYFGFFADQFWLNGRPMIPKLIHRWLSARVLAYWYMFGGLRISSGDILLKLKGGGCGGTERIIKSLQARSLECRTKRKGRVFWIGFQGANADRFWELTEPYILATVKSHLDPGGCVSVNGEEEVEFNTLESESDID</sequence>
<dbReference type="Pfam" id="PF03161">
    <property type="entry name" value="LAGLIDADG_2"/>
    <property type="match status" value="1"/>
</dbReference>
<dbReference type="Proteomes" id="UP000734854">
    <property type="component" value="Unassembled WGS sequence"/>
</dbReference>
<dbReference type="NCBIfam" id="TIGR00756">
    <property type="entry name" value="PPR"/>
    <property type="match status" value="1"/>
</dbReference>
<feature type="repeat" description="PPR" evidence="4">
    <location>
        <begin position="493"/>
        <end position="527"/>
    </location>
</feature>
<evidence type="ECO:0000256" key="4">
    <source>
        <dbReference type="PROSITE-ProRule" id="PRU00708"/>
    </source>
</evidence>
<dbReference type="PROSITE" id="PS51375">
    <property type="entry name" value="PPR"/>
    <property type="match status" value="1"/>
</dbReference>
<dbReference type="Pfam" id="PF01535">
    <property type="entry name" value="PPR"/>
    <property type="match status" value="3"/>
</dbReference>
<keyword evidence="7" id="KW-1185">Reference proteome</keyword>
<feature type="domain" description="Homing endonuclease LAGLIDADG" evidence="5">
    <location>
        <begin position="595"/>
        <end position="760"/>
    </location>
</feature>
<dbReference type="InterPro" id="IPR004860">
    <property type="entry name" value="LAGLIDADG_dom"/>
</dbReference>
<dbReference type="AlphaFoldDB" id="A0A8J5FAY7"/>
<dbReference type="InterPro" id="IPR027434">
    <property type="entry name" value="Homing_endonucl"/>
</dbReference>
<dbReference type="InterPro" id="IPR011990">
    <property type="entry name" value="TPR-like_helical_dom_sf"/>
</dbReference>
<dbReference type="FunFam" id="3.10.28.10:FF:000005">
    <property type="entry name" value="Pentatricopeptide repeat-containing protein At2g15820, chloroplastic"/>
    <property type="match status" value="1"/>
</dbReference>
<dbReference type="PANTHER" id="PTHR47539">
    <property type="entry name" value="PENTATRICOPEPTIDE REPEAT-CONTAINING PROTEIN OTP51, CHLOROPLASTIC"/>
    <property type="match status" value="1"/>
</dbReference>
<dbReference type="InterPro" id="IPR052500">
    <property type="entry name" value="Chloro/Mito_RNA_Process"/>
</dbReference>
<dbReference type="SUPFAM" id="SSF48452">
    <property type="entry name" value="TPR-like"/>
    <property type="match status" value="1"/>
</dbReference>
<dbReference type="GO" id="GO:0004519">
    <property type="term" value="F:endonuclease activity"/>
    <property type="evidence" value="ECO:0007669"/>
    <property type="project" value="InterPro"/>
</dbReference>
<evidence type="ECO:0000256" key="3">
    <source>
        <dbReference type="ARBA" id="ARBA00023187"/>
    </source>
</evidence>
<dbReference type="GO" id="GO:0000373">
    <property type="term" value="P:Group II intron splicing"/>
    <property type="evidence" value="ECO:0007669"/>
    <property type="project" value="TreeGrafter"/>
</dbReference>
<organism evidence="6 7">
    <name type="scientific">Zingiber officinale</name>
    <name type="common">Ginger</name>
    <name type="synonym">Amomum zingiber</name>
    <dbReference type="NCBI Taxonomy" id="94328"/>
    <lineage>
        <taxon>Eukaryota</taxon>
        <taxon>Viridiplantae</taxon>
        <taxon>Streptophyta</taxon>
        <taxon>Embryophyta</taxon>
        <taxon>Tracheophyta</taxon>
        <taxon>Spermatophyta</taxon>
        <taxon>Magnoliopsida</taxon>
        <taxon>Liliopsida</taxon>
        <taxon>Zingiberales</taxon>
        <taxon>Zingiberaceae</taxon>
        <taxon>Zingiber</taxon>
    </lineage>
</organism>
<gene>
    <name evidence="6" type="ORF">ZIOFF_058289</name>
</gene>
<keyword evidence="1" id="KW-0507">mRNA processing</keyword>